<dbReference type="SUPFAM" id="SSF53474">
    <property type="entry name" value="alpha/beta-Hydrolases"/>
    <property type="match status" value="1"/>
</dbReference>
<protein>
    <submittedName>
        <fullName evidence="8">Amino acid adenylation domain-containing protein</fullName>
    </submittedName>
</protein>
<dbReference type="PROSITE" id="PS00012">
    <property type="entry name" value="PHOSPHOPANTETHEINE"/>
    <property type="match status" value="1"/>
</dbReference>
<dbReference type="InterPro" id="IPR044894">
    <property type="entry name" value="TubC_N_sf"/>
</dbReference>
<proteinExistence type="predicted"/>
<dbReference type="PROSITE" id="PS50075">
    <property type="entry name" value="CARRIER"/>
    <property type="match status" value="1"/>
</dbReference>
<dbReference type="RefSeq" id="WP_186582094.1">
    <property type="nucleotide sequence ID" value="NZ_JACOPE010000001.1"/>
</dbReference>
<dbReference type="InterPro" id="IPR001031">
    <property type="entry name" value="Thioesterase"/>
</dbReference>
<dbReference type="CDD" id="cd19535">
    <property type="entry name" value="Cyc_NRPS"/>
    <property type="match status" value="1"/>
</dbReference>
<feature type="domain" description="Carrier" evidence="7">
    <location>
        <begin position="1020"/>
        <end position="1100"/>
    </location>
</feature>
<dbReference type="InterPro" id="IPR057737">
    <property type="entry name" value="Condensation_MtbB-like"/>
</dbReference>
<dbReference type="Gene3D" id="3.30.300.30">
    <property type="match status" value="1"/>
</dbReference>
<keyword evidence="6" id="KW-0045">Antibiotic biosynthesis</keyword>
<organism evidence="8 9">
    <name type="scientific">Ruminococcus hominis</name>
    <dbReference type="NCBI Taxonomy" id="2763065"/>
    <lineage>
        <taxon>Bacteria</taxon>
        <taxon>Bacillati</taxon>
        <taxon>Bacillota</taxon>
        <taxon>Clostridia</taxon>
        <taxon>Eubacteriales</taxon>
        <taxon>Oscillospiraceae</taxon>
        <taxon>Ruminococcus</taxon>
    </lineage>
</organism>
<dbReference type="PANTHER" id="PTHR45527:SF10">
    <property type="entry name" value="PYOCHELIN SYNTHASE PCHF"/>
    <property type="match status" value="1"/>
</dbReference>
<dbReference type="Pfam" id="PF00550">
    <property type="entry name" value="PP-binding"/>
    <property type="match status" value="1"/>
</dbReference>
<dbReference type="InterPro" id="IPR020845">
    <property type="entry name" value="AMP-binding_CS"/>
</dbReference>
<evidence type="ECO:0000256" key="3">
    <source>
        <dbReference type="ARBA" id="ARBA00022450"/>
    </source>
</evidence>
<reference evidence="8 9" key="1">
    <citation type="submission" date="2020-08" db="EMBL/GenBank/DDBJ databases">
        <title>Genome public.</title>
        <authorList>
            <person name="Liu C."/>
            <person name="Sun Q."/>
        </authorList>
    </citation>
    <scope>NUCLEOTIDE SEQUENCE [LARGE SCALE GENOMIC DNA]</scope>
    <source>
        <strain evidence="8 9">NSJ-13</strain>
    </source>
</reference>
<keyword evidence="3" id="KW-0596">Phosphopantetheine</keyword>
<dbReference type="NCBIfam" id="TIGR01733">
    <property type="entry name" value="AA-adenyl-dom"/>
    <property type="match status" value="1"/>
</dbReference>
<keyword evidence="4" id="KW-0597">Phosphoprotein</keyword>
<dbReference type="InterPro" id="IPR009081">
    <property type="entry name" value="PP-bd_ACP"/>
</dbReference>
<dbReference type="InterPro" id="IPR001242">
    <property type="entry name" value="Condensation_dom"/>
</dbReference>
<dbReference type="InterPro" id="IPR000873">
    <property type="entry name" value="AMP-dep_synth/lig_dom"/>
</dbReference>
<gene>
    <name evidence="8" type="ORF">H8S40_10860</name>
</gene>
<dbReference type="SUPFAM" id="SSF47336">
    <property type="entry name" value="ACP-like"/>
    <property type="match status" value="1"/>
</dbReference>
<dbReference type="Gene3D" id="3.30.559.10">
    <property type="entry name" value="Chloramphenicol acetyltransferase-like domain"/>
    <property type="match status" value="1"/>
</dbReference>
<dbReference type="Pfam" id="PF18563">
    <property type="entry name" value="TubC_N"/>
    <property type="match status" value="1"/>
</dbReference>
<comment type="cofactor">
    <cofactor evidence="1">
        <name>pantetheine 4'-phosphate</name>
        <dbReference type="ChEBI" id="CHEBI:47942"/>
    </cofactor>
</comment>
<keyword evidence="5" id="KW-0436">Ligase</keyword>
<accession>A0ABR7G9D1</accession>
<dbReference type="Pfam" id="PF00501">
    <property type="entry name" value="AMP-binding"/>
    <property type="match status" value="1"/>
</dbReference>
<dbReference type="InterPro" id="IPR023213">
    <property type="entry name" value="CAT-like_dom_sf"/>
</dbReference>
<dbReference type="Pfam" id="PF00668">
    <property type="entry name" value="Condensation"/>
    <property type="match status" value="1"/>
</dbReference>
<evidence type="ECO:0000256" key="1">
    <source>
        <dbReference type="ARBA" id="ARBA00001957"/>
    </source>
</evidence>
<dbReference type="SUPFAM" id="SSF52777">
    <property type="entry name" value="CoA-dependent acyltransferases"/>
    <property type="match status" value="2"/>
</dbReference>
<dbReference type="InterPro" id="IPR029058">
    <property type="entry name" value="AB_hydrolase_fold"/>
</dbReference>
<dbReference type="PANTHER" id="PTHR45527">
    <property type="entry name" value="NONRIBOSOMAL PEPTIDE SYNTHETASE"/>
    <property type="match status" value="1"/>
</dbReference>
<dbReference type="InterPro" id="IPR006162">
    <property type="entry name" value="Ppantetheine_attach_site"/>
</dbReference>
<dbReference type="Gene3D" id="3.30.559.30">
    <property type="entry name" value="Nonribosomal peptide synthetase, condensation domain"/>
    <property type="match status" value="1"/>
</dbReference>
<dbReference type="SUPFAM" id="SSF56801">
    <property type="entry name" value="Acetyl-CoA synthetase-like"/>
    <property type="match status" value="1"/>
</dbReference>
<evidence type="ECO:0000256" key="2">
    <source>
        <dbReference type="ARBA" id="ARBA00004924"/>
    </source>
</evidence>
<dbReference type="Gene3D" id="1.10.1200.10">
    <property type="entry name" value="ACP-like"/>
    <property type="match status" value="1"/>
</dbReference>
<dbReference type="Pfam" id="PF13193">
    <property type="entry name" value="AMP-binding_C"/>
    <property type="match status" value="1"/>
</dbReference>
<dbReference type="EMBL" id="JACOPE010000001">
    <property type="protein sequence ID" value="MBC5684050.1"/>
    <property type="molecule type" value="Genomic_DNA"/>
</dbReference>
<dbReference type="Gene3D" id="3.40.50.1820">
    <property type="entry name" value="alpha/beta hydrolase"/>
    <property type="match status" value="1"/>
</dbReference>
<dbReference type="InterPro" id="IPR036736">
    <property type="entry name" value="ACP-like_sf"/>
</dbReference>
<dbReference type="InterPro" id="IPR010071">
    <property type="entry name" value="AA_adenyl_dom"/>
</dbReference>
<evidence type="ECO:0000259" key="7">
    <source>
        <dbReference type="PROSITE" id="PS50075"/>
    </source>
</evidence>
<comment type="caution">
    <text evidence="8">The sequence shown here is derived from an EMBL/GenBank/DDBJ whole genome shotgun (WGS) entry which is preliminary data.</text>
</comment>
<evidence type="ECO:0000256" key="6">
    <source>
        <dbReference type="ARBA" id="ARBA00023194"/>
    </source>
</evidence>
<dbReference type="Pfam" id="PF00975">
    <property type="entry name" value="Thioesterase"/>
    <property type="match status" value="1"/>
</dbReference>
<evidence type="ECO:0000313" key="8">
    <source>
        <dbReference type="EMBL" id="MBC5684050.1"/>
    </source>
</evidence>
<dbReference type="InterPro" id="IPR045851">
    <property type="entry name" value="AMP-bd_C_sf"/>
</dbReference>
<comment type="pathway">
    <text evidence="2">Siderophore biosynthesis.</text>
</comment>
<dbReference type="Gene3D" id="3.40.50.12780">
    <property type="entry name" value="N-terminal domain of ligase-like"/>
    <property type="match status" value="1"/>
</dbReference>
<sequence>MESISKKIVDLEKKNIILKTDGLKLSYEAPKDKINKEILDFLKENKSEIIKLLLNDTTEKWNSMGIYESKSFPLTDTQAAYLMGREECFSYGNVGCHIYFEIEYSCLDFNQVQNVWNELLERHEMLRMEITADKKQIISEIVPKNIVTFWDTTNETEDQILSMVREKFGNKQYNIYKAPLFDVGVISREKKNDILFLSVEMMVADWTSIWLLVKEFEDIYFGKKTLPILNSSFRRYVDFLLAEKESVAFYRDLEFWKSKIERIPEAPCLPTVEQAYDSNRFKHFSHSLNRDSWEKVVAYSKKYGITPTVAVLQVYVQIIRMWSSNKDFSLNLTMMNRNNLHSDLENIVGDFTELCVLECFNLETDTFVESARILQKQLFDNLDHKAFSGIKVLRELNKEKGIDKALMPYVFTSAVGLVGKTLESNFVGRMNEFGVSQTPQVFIDCQVMDDLEGLRIFWDVREGIFPDGLVEDMFFLFGKQIDKMEKECFWTQEDIVELPEWQKQVRNSVNNTAVKRELYRIEEGIIYSCRNNPNKIALVDKERSFTYQETLEYAMVIKSELEKKNCKVGDYVGIMVNKSAFQVIAAIGILCTGAIFVPISSDLPSERKRKIIQNSNIHIIVLDIPLTESIEVQDVVYVDELFRDQKIIESAKLLENTQSAYVIYTSGSTGEPKGVEISHESVMNTILDMNERLSITENDVFIAISKMNFDLSIYDMFGCLIAGATLVIPDDDTVNPERWAELINHYGVTIWNSVPALMQILFVNEEAKGCKRISSLRNILLSGDWIPIDLPARIYEFLPDTRIISLGGATEASIWSVYHECNINEQYKKSIPYGKPLSNQTLYIWDENMRDCPIGVKGDLFIGGIGLAKGYMNSSDLTAQKFIVKGGERFYRTGDKGRYLLGGEIEFLGREDMQVKINGYRIELGEIESILCNYEPIYQAVVSVIKNKLLVAAVVFHNGSNASEADILIYLKMHLPQYMIPKKIVVWDSFPLTFNGKIDRKRIDENYSIEEMQKHMEGMSVDNNSANELLLMWREALHNSEIQLQDNLYDYGVDSLIMAQMASKIRNNYTKNEIPFDVLLRQLLNHPDVLSLYQYIENYSMPDKKLVQNIKNDGIGTINIFHENKNDTLQVLLHAGFGTMNCFRYLIEYMRLDNKGTIAGIAIKNSKRYCEMNPDNLIEILADEYVNLIIGLNKKKIQIIGYCISGLIAVEIARRLMERGLEIFDLVLIDSHPIQYQLEDELLMEITFLPSLGIEISQLGLGEISNEELYKAVLYLYNEFKKEIPSRSIQYLPDEYINLKKILLKLDCMEKRQRFELYSKMALEKAENQFPVDMCIDLFAAYKQSFKAAQFVPEVYAGNIRFLLAEESTSFIPDNDEETLAFWKNTCLDDMSVEMIKGNHITCTENKENACTLCKKITKCFQD</sequence>
<evidence type="ECO:0000256" key="4">
    <source>
        <dbReference type="ARBA" id="ARBA00022553"/>
    </source>
</evidence>
<dbReference type="InterPro" id="IPR042099">
    <property type="entry name" value="ANL_N_sf"/>
</dbReference>
<evidence type="ECO:0000256" key="5">
    <source>
        <dbReference type="ARBA" id="ARBA00022598"/>
    </source>
</evidence>
<dbReference type="Proteomes" id="UP000631576">
    <property type="component" value="Unassembled WGS sequence"/>
</dbReference>
<dbReference type="PROSITE" id="PS00455">
    <property type="entry name" value="AMP_BINDING"/>
    <property type="match status" value="1"/>
</dbReference>
<dbReference type="InterPro" id="IPR025110">
    <property type="entry name" value="AMP-bd_C"/>
</dbReference>
<dbReference type="InterPro" id="IPR041464">
    <property type="entry name" value="TubC_N"/>
</dbReference>
<name>A0ABR7G9D1_9FIRM</name>
<evidence type="ECO:0000313" key="9">
    <source>
        <dbReference type="Proteomes" id="UP000631576"/>
    </source>
</evidence>
<dbReference type="Gene3D" id="1.10.10.1830">
    <property type="entry name" value="Non-ribosomal peptide synthase, adenylation domain"/>
    <property type="match status" value="1"/>
</dbReference>
<keyword evidence="9" id="KW-1185">Reference proteome</keyword>